<dbReference type="GO" id="GO:0016209">
    <property type="term" value="F:antioxidant activity"/>
    <property type="evidence" value="ECO:0007669"/>
    <property type="project" value="InterPro"/>
</dbReference>
<dbReference type="Gene3D" id="3.40.30.10">
    <property type="entry name" value="Glutaredoxin"/>
    <property type="match status" value="1"/>
</dbReference>
<dbReference type="Pfam" id="PF00578">
    <property type="entry name" value="AhpC-TSA"/>
    <property type="match status" value="1"/>
</dbReference>
<evidence type="ECO:0000313" key="8">
    <source>
        <dbReference type="EMBL" id="QDT03242.1"/>
    </source>
</evidence>
<feature type="chain" id="PRO_5022130422" evidence="6">
    <location>
        <begin position="33"/>
        <end position="409"/>
    </location>
</feature>
<feature type="region of interest" description="Disordered" evidence="5">
    <location>
        <begin position="383"/>
        <end position="409"/>
    </location>
</feature>
<evidence type="ECO:0000259" key="7">
    <source>
        <dbReference type="PROSITE" id="PS51352"/>
    </source>
</evidence>
<feature type="domain" description="Thioredoxin" evidence="7">
    <location>
        <begin position="246"/>
        <end position="384"/>
    </location>
</feature>
<keyword evidence="4" id="KW-0676">Redox-active center</keyword>
<dbReference type="AlphaFoldDB" id="A0A517N7Y7"/>
<dbReference type="InterPro" id="IPR050553">
    <property type="entry name" value="Thioredoxin_ResA/DsbE_sf"/>
</dbReference>
<proteinExistence type="predicted"/>
<feature type="signal peptide" evidence="6">
    <location>
        <begin position="1"/>
        <end position="32"/>
    </location>
</feature>
<dbReference type="InterPro" id="IPR013766">
    <property type="entry name" value="Thioredoxin_domain"/>
</dbReference>
<accession>A0A517N7Y7</accession>
<dbReference type="GO" id="GO:0016491">
    <property type="term" value="F:oxidoreductase activity"/>
    <property type="evidence" value="ECO:0007669"/>
    <property type="project" value="InterPro"/>
</dbReference>
<feature type="compositionally biased region" description="Basic and acidic residues" evidence="5">
    <location>
        <begin position="34"/>
        <end position="47"/>
    </location>
</feature>
<comment type="subcellular location">
    <subcellularLocation>
        <location evidence="1">Cell envelope</location>
    </subcellularLocation>
</comment>
<keyword evidence="2" id="KW-0201">Cytochrome c-type biogenesis</keyword>
<keyword evidence="9" id="KW-1185">Reference proteome</keyword>
<dbReference type="InterPro" id="IPR036249">
    <property type="entry name" value="Thioredoxin-like_sf"/>
</dbReference>
<organism evidence="8 9">
    <name type="scientific">Rubripirellula lacrimiformis</name>
    <dbReference type="NCBI Taxonomy" id="1930273"/>
    <lineage>
        <taxon>Bacteria</taxon>
        <taxon>Pseudomonadati</taxon>
        <taxon>Planctomycetota</taxon>
        <taxon>Planctomycetia</taxon>
        <taxon>Pirellulales</taxon>
        <taxon>Pirellulaceae</taxon>
        <taxon>Rubripirellula</taxon>
    </lineage>
</organism>
<protein>
    <submittedName>
        <fullName evidence="8">Thiol-disulfide oxidoreductase ResA</fullName>
    </submittedName>
</protein>
<dbReference type="KEGG" id="rlc:K227x_16240"/>
<keyword evidence="6" id="KW-0732">Signal</keyword>
<evidence type="ECO:0000256" key="4">
    <source>
        <dbReference type="ARBA" id="ARBA00023284"/>
    </source>
</evidence>
<evidence type="ECO:0000313" key="9">
    <source>
        <dbReference type="Proteomes" id="UP000318538"/>
    </source>
</evidence>
<dbReference type="SUPFAM" id="SSF52833">
    <property type="entry name" value="Thioredoxin-like"/>
    <property type="match status" value="1"/>
</dbReference>
<dbReference type="InterPro" id="IPR017937">
    <property type="entry name" value="Thioredoxin_CS"/>
</dbReference>
<dbReference type="EMBL" id="CP036525">
    <property type="protein sequence ID" value="QDT03242.1"/>
    <property type="molecule type" value="Genomic_DNA"/>
</dbReference>
<evidence type="ECO:0000256" key="1">
    <source>
        <dbReference type="ARBA" id="ARBA00004196"/>
    </source>
</evidence>
<dbReference type="RefSeq" id="WP_145168971.1">
    <property type="nucleotide sequence ID" value="NZ_CP036525.1"/>
</dbReference>
<dbReference type="GO" id="GO:0017004">
    <property type="term" value="P:cytochrome complex assembly"/>
    <property type="evidence" value="ECO:0007669"/>
    <property type="project" value="UniProtKB-KW"/>
</dbReference>
<dbReference type="PROSITE" id="PS51352">
    <property type="entry name" value="THIOREDOXIN_2"/>
    <property type="match status" value="1"/>
</dbReference>
<evidence type="ECO:0000256" key="3">
    <source>
        <dbReference type="ARBA" id="ARBA00023157"/>
    </source>
</evidence>
<dbReference type="PANTHER" id="PTHR42852:SF6">
    <property type="entry name" value="THIOL:DISULFIDE INTERCHANGE PROTEIN DSBE"/>
    <property type="match status" value="1"/>
</dbReference>
<sequence precursor="true">MTHFFGAPTFRLATLALAGVLVHGLVANPSSAQDAKDRADYEARTAEAETEADPLALPADADAPALTAHIRAVKRLRGRTLKTATASAEAVIEAAEAMRQLDDAPQGMLVDAIEEQIAALSFLARFQRNRNQDLQSLLAELAQDESPELQQIAKTEGFKIKIAGAPRASKAEQQKMIDEITTMVDAGSFDRTAFSLAYTLASGIGASENTDLAAGFYEQMAEWMQDSKDEAIQQRASKMAGAARRMRLPGNLLTLEGKTTTGDQFDWSAYRGKVVLVDFWASWCGPCRAEIPNMKRNLDLYSDRGFDIVGINLDRTLDACNEYVDEQELTWTNLISDKEGEMGWDNPVANYYGISGIPTAILVDQDGKVVSMRARGKELDRLLSGMLGDPSPNDSAPAEPASKESGDDE</sequence>
<evidence type="ECO:0000256" key="6">
    <source>
        <dbReference type="SAM" id="SignalP"/>
    </source>
</evidence>
<dbReference type="Proteomes" id="UP000318538">
    <property type="component" value="Chromosome"/>
</dbReference>
<feature type="region of interest" description="Disordered" evidence="5">
    <location>
        <begin position="33"/>
        <end position="53"/>
    </location>
</feature>
<dbReference type="PANTHER" id="PTHR42852">
    <property type="entry name" value="THIOL:DISULFIDE INTERCHANGE PROTEIN DSBE"/>
    <property type="match status" value="1"/>
</dbReference>
<reference evidence="8 9" key="1">
    <citation type="submission" date="2019-02" db="EMBL/GenBank/DDBJ databases">
        <title>Deep-cultivation of Planctomycetes and their phenomic and genomic characterization uncovers novel biology.</title>
        <authorList>
            <person name="Wiegand S."/>
            <person name="Jogler M."/>
            <person name="Boedeker C."/>
            <person name="Pinto D."/>
            <person name="Vollmers J."/>
            <person name="Rivas-Marin E."/>
            <person name="Kohn T."/>
            <person name="Peeters S.H."/>
            <person name="Heuer A."/>
            <person name="Rast P."/>
            <person name="Oberbeckmann S."/>
            <person name="Bunk B."/>
            <person name="Jeske O."/>
            <person name="Meyerdierks A."/>
            <person name="Storesund J.E."/>
            <person name="Kallscheuer N."/>
            <person name="Luecker S."/>
            <person name="Lage O.M."/>
            <person name="Pohl T."/>
            <person name="Merkel B.J."/>
            <person name="Hornburger P."/>
            <person name="Mueller R.-W."/>
            <person name="Bruemmer F."/>
            <person name="Labrenz M."/>
            <person name="Spormann A.M."/>
            <person name="Op den Camp H."/>
            <person name="Overmann J."/>
            <person name="Amann R."/>
            <person name="Jetten M.S.M."/>
            <person name="Mascher T."/>
            <person name="Medema M.H."/>
            <person name="Devos D.P."/>
            <person name="Kaster A.-K."/>
            <person name="Ovreas L."/>
            <person name="Rohde M."/>
            <person name="Galperin M.Y."/>
            <person name="Jogler C."/>
        </authorList>
    </citation>
    <scope>NUCLEOTIDE SEQUENCE [LARGE SCALE GENOMIC DNA]</scope>
    <source>
        <strain evidence="8 9">K22_7</strain>
    </source>
</reference>
<keyword evidence="3" id="KW-1015">Disulfide bond</keyword>
<evidence type="ECO:0000256" key="5">
    <source>
        <dbReference type="SAM" id="MobiDB-lite"/>
    </source>
</evidence>
<dbReference type="InterPro" id="IPR000866">
    <property type="entry name" value="AhpC/TSA"/>
</dbReference>
<dbReference type="GO" id="GO:0030313">
    <property type="term" value="C:cell envelope"/>
    <property type="evidence" value="ECO:0007669"/>
    <property type="project" value="UniProtKB-SubCell"/>
</dbReference>
<dbReference type="CDD" id="cd02966">
    <property type="entry name" value="TlpA_like_family"/>
    <property type="match status" value="1"/>
</dbReference>
<name>A0A517N7Y7_9BACT</name>
<gene>
    <name evidence="8" type="primary">resA_2</name>
    <name evidence="8" type="ORF">K227x_16240</name>
</gene>
<dbReference type="PROSITE" id="PS00194">
    <property type="entry name" value="THIOREDOXIN_1"/>
    <property type="match status" value="1"/>
</dbReference>
<dbReference type="OrthoDB" id="252709at2"/>
<evidence type="ECO:0000256" key="2">
    <source>
        <dbReference type="ARBA" id="ARBA00022748"/>
    </source>
</evidence>